<reference evidence="2 3" key="1">
    <citation type="submission" date="2020-07" db="EMBL/GenBank/DDBJ databases">
        <title>Complete genome and description of Selenomonas timonensis sp. nov., a new bacterium isolated from a gingivitis subject.</title>
        <authorList>
            <person name="Antezack A."/>
        </authorList>
    </citation>
    <scope>NUCLEOTIDE SEQUENCE [LARGE SCALE GENOMIC DNA]</scope>
    <source>
        <strain evidence="2 3">Marseille-Q3039</strain>
    </source>
</reference>
<dbReference type="Gene3D" id="3.40.50.1980">
    <property type="entry name" value="Nitrogenase molybdenum iron protein domain"/>
    <property type="match status" value="3"/>
</dbReference>
<evidence type="ECO:0000313" key="3">
    <source>
        <dbReference type="Proteomes" id="UP000515480"/>
    </source>
</evidence>
<proteinExistence type="predicted"/>
<sequence length="430" mass="46678">MDEGVLSFDDMSVWMESCALTGAAAFFAGLRGCAVIVNGPLWCYLFTQRHIEQSQSDISHRMKCTQLDNDAIVFGAEEYLREALQPHIDHPPALLAVISGSSASLIGDDVGAIARAAGVTCPVVAIDSGGLVGSFADGWARASCATLDVLLRETRGEVRRGVNLIGMTSSYYNGEEDVRELVRLLTGAGYEVRHVFGCDMPPESIGDLSQAELNIVVHDELGLAAAKHIEQHCGTPYIAPLPPYGRAGTKRWLAAIFSALPPVCGEDAMEEIAAAERRDFLRINDLKNTWGELLFDTALIRAPRSSAWGLAEALRTEWADVRHLAVAAQLREDAAATQIADEQLEETDTARAQGVLAAMERGLLMGSSSESVLADPRRMLYVPVSYPVVDRLHISDQPFMGLRGARHIEDMLWNGSVLRRELSVRAGIHG</sequence>
<protein>
    <submittedName>
        <fullName evidence="2">Oxidoreductase</fullName>
    </submittedName>
</protein>
<dbReference type="KEGG" id="stim:H1B31_07395"/>
<dbReference type="InterPro" id="IPR000510">
    <property type="entry name" value="Nase/OxRdtase_comp1"/>
</dbReference>
<dbReference type="InterPro" id="IPR049939">
    <property type="entry name" value="NifE-like"/>
</dbReference>
<dbReference type="AlphaFoldDB" id="A0A7G7VHX2"/>
<evidence type="ECO:0000313" key="2">
    <source>
        <dbReference type="EMBL" id="QNH53715.1"/>
    </source>
</evidence>
<organism evidence="2 3">
    <name type="scientific">Selenomonas timonae</name>
    <dbReference type="NCBI Taxonomy" id="2754044"/>
    <lineage>
        <taxon>Bacteria</taxon>
        <taxon>Bacillati</taxon>
        <taxon>Bacillota</taxon>
        <taxon>Negativicutes</taxon>
        <taxon>Selenomonadales</taxon>
        <taxon>Selenomonadaceae</taxon>
        <taxon>Selenomonas</taxon>
    </lineage>
</organism>
<dbReference type="PANTHER" id="PTHR42956">
    <property type="entry name" value="NITROGENASE IRON-MOLYBDENUM COFACTOR BIOSYNTHESIS PROTEIN NIFE"/>
    <property type="match status" value="1"/>
</dbReference>
<gene>
    <name evidence="2" type="ORF">H1B31_07395</name>
</gene>
<dbReference type="PANTHER" id="PTHR42956:SF1">
    <property type="entry name" value="NITROGENASE IRON-MOLYBDENUM COFACTOR BIOSYNTHESIS PROTEIN NIFE"/>
    <property type="match status" value="1"/>
</dbReference>
<feature type="domain" description="Nitrogenase/oxidoreductase component 1" evidence="1">
    <location>
        <begin position="18"/>
        <end position="412"/>
    </location>
</feature>
<keyword evidence="3" id="KW-1185">Reference proteome</keyword>
<evidence type="ECO:0000259" key="1">
    <source>
        <dbReference type="Pfam" id="PF00148"/>
    </source>
</evidence>
<name>A0A7G7VHX2_9FIRM</name>
<dbReference type="GO" id="GO:0016491">
    <property type="term" value="F:oxidoreductase activity"/>
    <property type="evidence" value="ECO:0007669"/>
    <property type="project" value="InterPro"/>
</dbReference>
<dbReference type="SUPFAM" id="SSF53807">
    <property type="entry name" value="Helical backbone' metal receptor"/>
    <property type="match status" value="1"/>
</dbReference>
<dbReference type="RefSeq" id="WP_185979851.1">
    <property type="nucleotide sequence ID" value="NZ_CP060204.1"/>
</dbReference>
<accession>A0A7G7VHX2</accession>
<dbReference type="Proteomes" id="UP000515480">
    <property type="component" value="Chromosome"/>
</dbReference>
<dbReference type="EMBL" id="CP060204">
    <property type="protein sequence ID" value="QNH53715.1"/>
    <property type="molecule type" value="Genomic_DNA"/>
</dbReference>
<dbReference type="Pfam" id="PF00148">
    <property type="entry name" value="Oxidored_nitro"/>
    <property type="match status" value="1"/>
</dbReference>